<proteinExistence type="predicted"/>
<keyword evidence="1" id="KW-0812">Transmembrane</keyword>
<protein>
    <submittedName>
        <fullName evidence="2">Uncharacterized protein</fullName>
    </submittedName>
</protein>
<comment type="caution">
    <text evidence="2">The sequence shown here is derived from an EMBL/GenBank/DDBJ whole genome shotgun (WGS) entry which is preliminary data.</text>
</comment>
<dbReference type="EMBL" id="JBGMEL010000018">
    <property type="protein sequence ID" value="MFA0792049.1"/>
    <property type="molecule type" value="Genomic_DNA"/>
</dbReference>
<organism evidence="2 3">
    <name type="scientific">Microbulbifer echini</name>
    <dbReference type="NCBI Taxonomy" id="1529067"/>
    <lineage>
        <taxon>Bacteria</taxon>
        <taxon>Pseudomonadati</taxon>
        <taxon>Pseudomonadota</taxon>
        <taxon>Gammaproteobacteria</taxon>
        <taxon>Cellvibrionales</taxon>
        <taxon>Microbulbiferaceae</taxon>
        <taxon>Microbulbifer</taxon>
    </lineage>
</organism>
<dbReference type="RefSeq" id="WP_371844464.1">
    <property type="nucleotide sequence ID" value="NZ_JBGMEL010000018.1"/>
</dbReference>
<evidence type="ECO:0000313" key="3">
    <source>
        <dbReference type="Proteomes" id="UP001569414"/>
    </source>
</evidence>
<reference evidence="2 3" key="1">
    <citation type="submission" date="2024-08" db="EMBL/GenBank/DDBJ databases">
        <authorList>
            <person name="Ishaq N."/>
        </authorList>
    </citation>
    <scope>NUCLEOTIDE SEQUENCE [LARGE SCALE GENOMIC DNA]</scope>
    <source>
        <strain evidence="2 3">JCM 30400</strain>
    </source>
</reference>
<keyword evidence="1" id="KW-1133">Transmembrane helix</keyword>
<accession>A0ABV4NSS7</accession>
<dbReference type="Proteomes" id="UP001569414">
    <property type="component" value="Unassembled WGS sequence"/>
</dbReference>
<feature type="transmembrane region" description="Helical" evidence="1">
    <location>
        <begin position="45"/>
        <end position="67"/>
    </location>
</feature>
<keyword evidence="3" id="KW-1185">Reference proteome</keyword>
<gene>
    <name evidence="2" type="ORF">ACCI51_15985</name>
</gene>
<feature type="transmembrane region" description="Helical" evidence="1">
    <location>
        <begin position="16"/>
        <end position="39"/>
    </location>
</feature>
<evidence type="ECO:0000256" key="1">
    <source>
        <dbReference type="SAM" id="Phobius"/>
    </source>
</evidence>
<evidence type="ECO:0000313" key="2">
    <source>
        <dbReference type="EMBL" id="MFA0792049.1"/>
    </source>
</evidence>
<sequence length="154" mass="16403">MATLYETICRVGNKNFAAYLALNNLGNTLPLLLASGAWINREGAPVILVVGLAVIPIIMGILLWIYAPKIADKKISSSVKDDAISEGGLVVAGVFLIGVYWALKSVGIILSQFLNSGTVDYGYVSVLLISVFLILGGKFITNMYHKLRTAGTGV</sequence>
<feature type="transmembrane region" description="Helical" evidence="1">
    <location>
        <begin position="121"/>
        <end position="140"/>
    </location>
</feature>
<keyword evidence="1" id="KW-0472">Membrane</keyword>
<name>A0ABV4NSS7_9GAMM</name>
<feature type="transmembrane region" description="Helical" evidence="1">
    <location>
        <begin position="88"/>
        <end position="109"/>
    </location>
</feature>